<reference evidence="1" key="1">
    <citation type="journal article" date="2015" name="Nature">
        <title>Complex archaea that bridge the gap between prokaryotes and eukaryotes.</title>
        <authorList>
            <person name="Spang A."/>
            <person name="Saw J.H."/>
            <person name="Jorgensen S.L."/>
            <person name="Zaremba-Niedzwiedzka K."/>
            <person name="Martijn J."/>
            <person name="Lind A.E."/>
            <person name="van Eijk R."/>
            <person name="Schleper C."/>
            <person name="Guy L."/>
            <person name="Ettema T.J."/>
        </authorList>
    </citation>
    <scope>NUCLEOTIDE SEQUENCE</scope>
</reference>
<proteinExistence type="predicted"/>
<organism evidence="1">
    <name type="scientific">marine sediment metagenome</name>
    <dbReference type="NCBI Taxonomy" id="412755"/>
    <lineage>
        <taxon>unclassified sequences</taxon>
        <taxon>metagenomes</taxon>
        <taxon>ecological metagenomes</taxon>
    </lineage>
</organism>
<sequence length="96" mass="10973">MQHWWAFTGRRNKESRRPSQTLYVSAEDLPTPAVAARFFKSYFQHLDLPSAGKVSRASALPINTTRLVVFENQQIFGERLQLLGIYPPPSKPGDWV</sequence>
<protein>
    <submittedName>
        <fullName evidence="1">Uncharacterized protein</fullName>
    </submittedName>
</protein>
<gene>
    <name evidence="1" type="ORF">LCGC14_2959340</name>
</gene>
<comment type="caution">
    <text evidence="1">The sequence shown here is derived from an EMBL/GenBank/DDBJ whole genome shotgun (WGS) entry which is preliminary data.</text>
</comment>
<dbReference type="EMBL" id="LAZR01059854">
    <property type="protein sequence ID" value="KKK66912.1"/>
    <property type="molecule type" value="Genomic_DNA"/>
</dbReference>
<evidence type="ECO:0000313" key="1">
    <source>
        <dbReference type="EMBL" id="KKK66912.1"/>
    </source>
</evidence>
<accession>A0A0F8XCN4</accession>
<name>A0A0F8XCN4_9ZZZZ</name>
<dbReference type="AlphaFoldDB" id="A0A0F8XCN4"/>